<reference evidence="2" key="1">
    <citation type="journal article" date="2020" name="bioRxiv">
        <title>Comparative genomics of Chlamydomonas.</title>
        <authorList>
            <person name="Craig R.J."/>
            <person name="Hasan A.R."/>
            <person name="Ness R.W."/>
            <person name="Keightley P.D."/>
        </authorList>
    </citation>
    <scope>NUCLEOTIDE SEQUENCE</scope>
    <source>
        <strain evidence="2">CCAP 11/173</strain>
    </source>
</reference>
<dbReference type="AlphaFoldDB" id="A0A835SRK9"/>
<dbReference type="OrthoDB" id="537116at2759"/>
<comment type="caution">
    <text evidence="2">The sequence shown here is derived from an EMBL/GenBank/DDBJ whole genome shotgun (WGS) entry which is preliminary data.</text>
</comment>
<dbReference type="Proteomes" id="UP000613740">
    <property type="component" value="Unassembled WGS sequence"/>
</dbReference>
<evidence type="ECO:0000313" key="2">
    <source>
        <dbReference type="EMBL" id="KAG2432037.1"/>
    </source>
</evidence>
<evidence type="ECO:0000313" key="3">
    <source>
        <dbReference type="Proteomes" id="UP000613740"/>
    </source>
</evidence>
<evidence type="ECO:0000256" key="1">
    <source>
        <dbReference type="SAM" id="MobiDB-lite"/>
    </source>
</evidence>
<proteinExistence type="predicted"/>
<feature type="compositionally biased region" description="Basic and acidic residues" evidence="1">
    <location>
        <begin position="413"/>
        <end position="423"/>
    </location>
</feature>
<accession>A0A835SRK9</accession>
<organism evidence="2 3">
    <name type="scientific">Chlamydomonas schloesseri</name>
    <dbReference type="NCBI Taxonomy" id="2026947"/>
    <lineage>
        <taxon>Eukaryota</taxon>
        <taxon>Viridiplantae</taxon>
        <taxon>Chlorophyta</taxon>
        <taxon>core chlorophytes</taxon>
        <taxon>Chlorophyceae</taxon>
        <taxon>CS clade</taxon>
        <taxon>Chlamydomonadales</taxon>
        <taxon>Chlamydomonadaceae</taxon>
        <taxon>Chlamydomonas</taxon>
    </lineage>
</organism>
<keyword evidence="3" id="KW-1185">Reference proteome</keyword>
<gene>
    <name evidence="2" type="ORF">HYH02_013107</name>
</gene>
<sequence>MTYARPRSRQEYYDPARNVFKEYQRKWDRANAAAAAAASQAEAAAAARLRASTPAATASGAPQLQPYSGAGGASYPFGSSLTTPCSSYGSGYGSGAYGGTAAAAGADWPPGYETLLQSYLEAELTLSAEEASSLVEAAKKGLLPGSRSLIRTRYMHIKDLEPRFPGFDARSAVLGEPRLLRHAADKVMRAMLVFQDHWPSHPVGPLMGRIGCPVIRDPAGVGHRLYALSRALKTDLHYELDPHRLTPASEAFLGSGVSPFELEARVSALVTIFGREGAGRLLDADLDVLGYAPRDLDRAVLALREVLSAAGDRGYGRHSLGTAEGAAAAAADRAYVTDLAVAWPGVLALPGRLGGEDGVARLLARVRRAGGARYRGAAGRRALLLEVLERPELLQAAAAAMAGGEDEDEEEGAEARSELEGKV</sequence>
<protein>
    <submittedName>
        <fullName evidence="2">Uncharacterized protein</fullName>
    </submittedName>
</protein>
<name>A0A835SRK9_9CHLO</name>
<dbReference type="EMBL" id="JAEHOD010000069">
    <property type="protein sequence ID" value="KAG2432037.1"/>
    <property type="molecule type" value="Genomic_DNA"/>
</dbReference>
<feature type="region of interest" description="Disordered" evidence="1">
    <location>
        <begin position="399"/>
        <end position="423"/>
    </location>
</feature>